<keyword evidence="2" id="KW-1133">Transmembrane helix</keyword>
<dbReference type="InterPro" id="IPR025241">
    <property type="entry name" value="DUF4190"/>
</dbReference>
<accession>A0A7Z8NQ66</accession>
<evidence type="ECO:0000259" key="3">
    <source>
        <dbReference type="Pfam" id="PF13828"/>
    </source>
</evidence>
<evidence type="ECO:0000259" key="4">
    <source>
        <dbReference type="Pfam" id="PF13845"/>
    </source>
</evidence>
<feature type="compositionally biased region" description="Pro residues" evidence="1">
    <location>
        <begin position="1"/>
        <end position="19"/>
    </location>
</feature>
<evidence type="ECO:0000313" key="6">
    <source>
        <dbReference type="Proteomes" id="UP000308121"/>
    </source>
</evidence>
<gene>
    <name evidence="5" type="ORF">FA014_04755</name>
</gene>
<reference evidence="5 6" key="1">
    <citation type="submission" date="2019-05" db="EMBL/GenBank/DDBJ databases">
        <title>Genome sequence of Cellulomonas hominis strain CS1.</title>
        <authorList>
            <person name="Belmont J."/>
            <person name="Maclea K.S."/>
        </authorList>
    </citation>
    <scope>NUCLEOTIDE SEQUENCE [LARGE SCALE GENOMIC DNA]</scope>
    <source>
        <strain evidence="5 6">CS1</strain>
    </source>
</reference>
<dbReference type="Proteomes" id="UP000308121">
    <property type="component" value="Unassembled WGS sequence"/>
</dbReference>
<dbReference type="AlphaFoldDB" id="A0A7Z8NQ66"/>
<feature type="domain" description="DUF4190" evidence="3">
    <location>
        <begin position="62"/>
        <end position="120"/>
    </location>
</feature>
<dbReference type="Pfam" id="PF13828">
    <property type="entry name" value="DUF4190"/>
    <property type="match status" value="1"/>
</dbReference>
<comment type="caution">
    <text evidence="5">The sequence shown here is derived from an EMBL/GenBank/DDBJ whole genome shotgun (WGS) entry which is preliminary data.</text>
</comment>
<evidence type="ECO:0000313" key="5">
    <source>
        <dbReference type="EMBL" id="TKR26596.1"/>
    </source>
</evidence>
<dbReference type="InterPro" id="IPR026004">
    <property type="entry name" value="Septum_form"/>
</dbReference>
<proteinExistence type="predicted"/>
<feature type="compositionally biased region" description="Pro residues" evidence="1">
    <location>
        <begin position="29"/>
        <end position="54"/>
    </location>
</feature>
<dbReference type="Pfam" id="PF13845">
    <property type="entry name" value="Septum_form"/>
    <property type="match status" value="1"/>
</dbReference>
<evidence type="ECO:0000256" key="2">
    <source>
        <dbReference type="SAM" id="Phobius"/>
    </source>
</evidence>
<keyword evidence="2" id="KW-0812">Transmembrane</keyword>
<dbReference type="EMBL" id="SZYE01000021">
    <property type="protein sequence ID" value="TKR26596.1"/>
    <property type="molecule type" value="Genomic_DNA"/>
</dbReference>
<feature type="transmembrane region" description="Helical" evidence="2">
    <location>
        <begin position="104"/>
        <end position="129"/>
    </location>
</feature>
<keyword evidence="2" id="KW-0472">Membrane</keyword>
<sequence>MSTPEPGPPAWPGPAPTAPAPSAGVWAPSPAPPGAPLPPPPYVTAPPPAWGPPPAPRGTDGLAIAAFVVALAGLVSLFTGPVGLGLGIAAQRRVRRTGAPGRGLAVAATWIGGVLTVLLVGGLAVAVAVTVATAGSSSASGAPGPGAGAGADDLAGGGSATTLPWFALTDALTPGDCLAAAPATYDMSDGRVVDCAAGHTSEVVDRLAMAEPVLADVAEPDAAYTALLDRCTAAVAHLVDPAALPADAWADVYFVHPDQWAAGDRWAYCVLSTDLAATGSVLAGTFAAGPAAEV</sequence>
<dbReference type="RefSeq" id="WP_154728557.1">
    <property type="nucleotide sequence ID" value="NZ_SZYE01000021.1"/>
</dbReference>
<feature type="transmembrane region" description="Helical" evidence="2">
    <location>
        <begin position="62"/>
        <end position="84"/>
    </location>
</feature>
<organism evidence="5 6">
    <name type="scientific">Cellulomonas hominis</name>
    <dbReference type="NCBI Taxonomy" id="156981"/>
    <lineage>
        <taxon>Bacteria</taxon>
        <taxon>Bacillati</taxon>
        <taxon>Actinomycetota</taxon>
        <taxon>Actinomycetes</taxon>
        <taxon>Micrococcales</taxon>
        <taxon>Cellulomonadaceae</taxon>
        <taxon>Cellulomonas</taxon>
    </lineage>
</organism>
<protein>
    <submittedName>
        <fullName evidence="5">DUF4190 domain-containing protein</fullName>
    </submittedName>
</protein>
<feature type="region of interest" description="Disordered" evidence="1">
    <location>
        <begin position="1"/>
        <end position="54"/>
    </location>
</feature>
<name>A0A7Z8NQ66_9CELL</name>
<evidence type="ECO:0000256" key="1">
    <source>
        <dbReference type="SAM" id="MobiDB-lite"/>
    </source>
</evidence>
<dbReference type="OrthoDB" id="4830015at2"/>
<feature type="domain" description="Septum formation-related" evidence="4">
    <location>
        <begin position="174"/>
        <end position="273"/>
    </location>
</feature>